<dbReference type="RefSeq" id="XP_044553238.1">
    <property type="nucleotide sequence ID" value="XM_044690656.1"/>
</dbReference>
<protein>
    <recommendedName>
        <fullName evidence="2">Methyltransferase domain-containing protein</fullName>
    </recommendedName>
</protein>
<dbReference type="InterPro" id="IPR029063">
    <property type="entry name" value="SAM-dependent_MTases_sf"/>
</dbReference>
<accession>A0AA88KQ25</accession>
<proteinExistence type="predicted"/>
<dbReference type="Gene3D" id="3.40.50.150">
    <property type="entry name" value="Vaccinia Virus protein VP39"/>
    <property type="match status" value="1"/>
</dbReference>
<keyword evidence="4" id="KW-1185">Reference proteome</keyword>
<dbReference type="Pfam" id="PF13649">
    <property type="entry name" value="Methyltransf_25"/>
    <property type="match status" value="1"/>
</dbReference>
<evidence type="ECO:0000259" key="2">
    <source>
        <dbReference type="Pfam" id="PF13649"/>
    </source>
</evidence>
<dbReference type="SUPFAM" id="SSF53335">
    <property type="entry name" value="S-adenosyl-L-methionine-dependent methyltransferases"/>
    <property type="match status" value="1"/>
</dbReference>
<feature type="region of interest" description="Disordered" evidence="1">
    <location>
        <begin position="195"/>
        <end position="218"/>
    </location>
</feature>
<dbReference type="InterPro" id="IPR041698">
    <property type="entry name" value="Methyltransf_25"/>
</dbReference>
<dbReference type="PANTHER" id="PTHR43591:SF24">
    <property type="entry name" value="2-METHOXY-6-POLYPRENYL-1,4-BENZOQUINOL METHYLASE, MITOCHONDRIAL"/>
    <property type="match status" value="1"/>
</dbReference>
<evidence type="ECO:0000313" key="4">
    <source>
        <dbReference type="Proteomes" id="UP000816034"/>
    </source>
</evidence>
<dbReference type="Proteomes" id="UP000816034">
    <property type="component" value="Unassembled WGS sequence"/>
</dbReference>
<dbReference type="PANTHER" id="PTHR43591">
    <property type="entry name" value="METHYLTRANSFERASE"/>
    <property type="match status" value="1"/>
</dbReference>
<reference evidence="3 4" key="1">
    <citation type="journal article" date="2018" name="BMC Genomics">
        <title>The genome of Naegleria lovaniensis, the basis for a comparative approach to unravel pathogenicity factors of the human pathogenic amoeba N. fowleri.</title>
        <authorList>
            <person name="Liechti N."/>
            <person name="Schurch N."/>
            <person name="Bruggmann R."/>
            <person name="Wittwer M."/>
        </authorList>
    </citation>
    <scope>NUCLEOTIDE SEQUENCE [LARGE SCALE GENOMIC DNA]</scope>
    <source>
        <strain evidence="3 4">ATCC 30569</strain>
    </source>
</reference>
<feature type="domain" description="Methyltransferase" evidence="2">
    <location>
        <begin position="62"/>
        <end position="162"/>
    </location>
</feature>
<evidence type="ECO:0000256" key="1">
    <source>
        <dbReference type="SAM" id="MobiDB-lite"/>
    </source>
</evidence>
<dbReference type="GeneID" id="68107099"/>
<dbReference type="AlphaFoldDB" id="A0AA88KQ25"/>
<comment type="caution">
    <text evidence="3">The sequence shown here is derived from an EMBL/GenBank/DDBJ whole genome shotgun (WGS) entry which is preliminary data.</text>
</comment>
<sequence length="334" mass="37799">MQPPFSFPSQASPNHRILNDDDLKNKYNATFSKVFQEIYEPSTNITAQSLISSLGINTKKHILDIGCGAGGSGFLIASQMPPNAELVCMDLSPDMIQLARERCDILTREPFSRKIQFVEGSAEKLPFADESFDAVFSNYCLHVIPNPDHMLSEVGRVLKHGGMACLSVWGRPEKSPLFTILQKATVECKKRFLNSDSSSESSESSSSTPPPPPPRSQFHLCHRELLRERVLNTTILKTKDCSILQHKENTVDEMRIRVFSQCLAWYQFQPFQAFDAREFAELNILSPEFQNLIRGSEEKRQQVLQLLEEMALEIMKSTSEPIGNEALIVWMKKD</sequence>
<organism evidence="3 4">
    <name type="scientific">Naegleria lovaniensis</name>
    <name type="common">Amoeba</name>
    <dbReference type="NCBI Taxonomy" id="51637"/>
    <lineage>
        <taxon>Eukaryota</taxon>
        <taxon>Discoba</taxon>
        <taxon>Heterolobosea</taxon>
        <taxon>Tetramitia</taxon>
        <taxon>Eutetramitia</taxon>
        <taxon>Vahlkampfiidae</taxon>
        <taxon>Naegleria</taxon>
    </lineage>
</organism>
<feature type="compositionally biased region" description="Low complexity" evidence="1">
    <location>
        <begin position="195"/>
        <end position="207"/>
    </location>
</feature>
<dbReference type="CDD" id="cd02440">
    <property type="entry name" value="AdoMet_MTases"/>
    <property type="match status" value="1"/>
</dbReference>
<dbReference type="EMBL" id="PYSW02000008">
    <property type="protein sequence ID" value="KAG2389246.1"/>
    <property type="molecule type" value="Genomic_DNA"/>
</dbReference>
<name>A0AA88KQ25_NAELO</name>
<evidence type="ECO:0000313" key="3">
    <source>
        <dbReference type="EMBL" id="KAG2389246.1"/>
    </source>
</evidence>
<gene>
    <name evidence="3" type="ORF">C9374_014646</name>
</gene>
<dbReference type="GO" id="GO:0008168">
    <property type="term" value="F:methyltransferase activity"/>
    <property type="evidence" value="ECO:0007669"/>
    <property type="project" value="TreeGrafter"/>
</dbReference>
<feature type="region of interest" description="Disordered" evidence="1">
    <location>
        <begin position="1"/>
        <end position="20"/>
    </location>
</feature>